<proteinExistence type="predicted"/>
<dbReference type="HOGENOM" id="CLU_2156980_0_0_11"/>
<keyword evidence="2" id="KW-1185">Reference proteome</keyword>
<evidence type="ECO:0000313" key="2">
    <source>
        <dbReference type="Proteomes" id="UP000029095"/>
    </source>
</evidence>
<reference evidence="1 2" key="1">
    <citation type="submission" date="2014-05" db="EMBL/GenBank/DDBJ databases">
        <title>Complete genome sequence of the Streptomyces mutabilis TRM45540.</title>
        <authorList>
            <person name="Luo X."/>
            <person name="Zhang L."/>
        </authorList>
    </citation>
    <scope>NUCLEOTIDE SEQUENCE [LARGE SCALE GENOMIC DNA]</scope>
    <source>
        <strain evidence="1 2">TRM45540</strain>
    </source>
</reference>
<accession>A0A086MRY1</accession>
<dbReference type="AlphaFoldDB" id="A0A086MRY1"/>
<dbReference type="Proteomes" id="UP000029095">
    <property type="component" value="Unassembled WGS sequence"/>
</dbReference>
<protein>
    <submittedName>
        <fullName evidence="1">Uncharacterized protein</fullName>
    </submittedName>
</protein>
<dbReference type="EMBL" id="JNFQ01000006">
    <property type="protein sequence ID" value="KFG71649.1"/>
    <property type="molecule type" value="Genomic_DNA"/>
</dbReference>
<sequence>MVLLVQPAPGEQHMPGSGLGVTQPQLSEVAATCDERVLGQCVADHLGHGVALLVVELCQEAEHPVGDARSVLPGQAREGRTAHVAGVDVQSGIASGISQRAPELIAFGSAR</sequence>
<evidence type="ECO:0000313" key="1">
    <source>
        <dbReference type="EMBL" id="KFG71649.1"/>
    </source>
</evidence>
<comment type="caution">
    <text evidence="1">The sequence shown here is derived from an EMBL/GenBank/DDBJ whole genome shotgun (WGS) entry which is preliminary data.</text>
</comment>
<organism evidence="1 2">
    <name type="scientific">Streptomyces mutabilis</name>
    <dbReference type="NCBI Taxonomy" id="67332"/>
    <lineage>
        <taxon>Bacteria</taxon>
        <taxon>Bacillati</taxon>
        <taxon>Actinomycetota</taxon>
        <taxon>Actinomycetes</taxon>
        <taxon>Kitasatosporales</taxon>
        <taxon>Streptomycetaceae</taxon>
        <taxon>Streptomyces</taxon>
    </lineage>
</organism>
<name>A0A086MRY1_9ACTN</name>
<gene>
    <name evidence="1" type="ORF">FM21_33295</name>
</gene>
<dbReference type="RefSeq" id="WP_043385142.1">
    <property type="nucleotide sequence ID" value="NZ_KN039949.1"/>
</dbReference>